<dbReference type="AlphaFoldDB" id="A0A9D4UU58"/>
<keyword evidence="3" id="KW-1185">Reference proteome</keyword>
<organism evidence="2 3">
    <name type="scientific">Adiantum capillus-veneris</name>
    <name type="common">Maidenhair fern</name>
    <dbReference type="NCBI Taxonomy" id="13818"/>
    <lineage>
        <taxon>Eukaryota</taxon>
        <taxon>Viridiplantae</taxon>
        <taxon>Streptophyta</taxon>
        <taxon>Embryophyta</taxon>
        <taxon>Tracheophyta</taxon>
        <taxon>Polypodiopsida</taxon>
        <taxon>Polypodiidae</taxon>
        <taxon>Polypodiales</taxon>
        <taxon>Pteridineae</taxon>
        <taxon>Pteridaceae</taxon>
        <taxon>Vittarioideae</taxon>
        <taxon>Adiantum</taxon>
    </lineage>
</organism>
<accession>A0A9D4UU58</accession>
<evidence type="ECO:0000256" key="1">
    <source>
        <dbReference type="SAM" id="Phobius"/>
    </source>
</evidence>
<keyword evidence="1" id="KW-0812">Transmembrane</keyword>
<gene>
    <name evidence="2" type="ORF">GOP47_0011935</name>
</gene>
<dbReference type="Proteomes" id="UP000886520">
    <property type="component" value="Chromosome 11"/>
</dbReference>
<proteinExistence type="predicted"/>
<dbReference type="EMBL" id="JABFUD020000011">
    <property type="protein sequence ID" value="KAI5073922.1"/>
    <property type="molecule type" value="Genomic_DNA"/>
</dbReference>
<reference evidence="2" key="1">
    <citation type="submission" date="2021-01" db="EMBL/GenBank/DDBJ databases">
        <title>Adiantum capillus-veneris genome.</title>
        <authorList>
            <person name="Fang Y."/>
            <person name="Liao Q."/>
        </authorList>
    </citation>
    <scope>NUCLEOTIDE SEQUENCE</scope>
    <source>
        <strain evidence="2">H3</strain>
        <tissue evidence="2">Leaf</tissue>
    </source>
</reference>
<name>A0A9D4UU58_ADICA</name>
<evidence type="ECO:0000313" key="3">
    <source>
        <dbReference type="Proteomes" id="UP000886520"/>
    </source>
</evidence>
<keyword evidence="1" id="KW-0472">Membrane</keyword>
<keyword evidence="1" id="KW-1133">Transmembrane helix</keyword>
<evidence type="ECO:0000313" key="2">
    <source>
        <dbReference type="EMBL" id="KAI5073922.1"/>
    </source>
</evidence>
<protein>
    <submittedName>
        <fullName evidence="2">Uncharacterized protein</fullName>
    </submittedName>
</protein>
<sequence length="134" mass="14907">MADKDWHGESGMEGIPFEEPTIEGMLGKHVGLDMQQVEANCSALLLYAMLWIHMVLKAALLVSLYQLPGFFEKDYAMESSLAGEEIMMYGEDASPVGIQACFVYEASVWIQGIFYSWKPTGCPAKYSKIAHSKT</sequence>
<feature type="transmembrane region" description="Helical" evidence="1">
    <location>
        <begin position="44"/>
        <end position="67"/>
    </location>
</feature>
<comment type="caution">
    <text evidence="2">The sequence shown here is derived from an EMBL/GenBank/DDBJ whole genome shotgun (WGS) entry which is preliminary data.</text>
</comment>